<protein>
    <submittedName>
        <fullName evidence="1">Uncharacterized protein</fullName>
    </submittedName>
</protein>
<organism evidence="1 2">
    <name type="scientific">Ramlibacter pinisoli</name>
    <dbReference type="NCBI Taxonomy" id="2682844"/>
    <lineage>
        <taxon>Bacteria</taxon>
        <taxon>Pseudomonadati</taxon>
        <taxon>Pseudomonadota</taxon>
        <taxon>Betaproteobacteria</taxon>
        <taxon>Burkholderiales</taxon>
        <taxon>Comamonadaceae</taxon>
        <taxon>Ramlibacter</taxon>
    </lineage>
</organism>
<dbReference type="EMBL" id="WSEL01000009">
    <property type="protein sequence ID" value="MVQ32659.1"/>
    <property type="molecule type" value="Genomic_DNA"/>
</dbReference>
<evidence type="ECO:0000313" key="2">
    <source>
        <dbReference type="Proteomes" id="UP000469385"/>
    </source>
</evidence>
<accession>A0A6N8J044</accession>
<gene>
    <name evidence="1" type="ORF">GON04_24600</name>
</gene>
<comment type="caution">
    <text evidence="1">The sequence shown here is derived from an EMBL/GenBank/DDBJ whole genome shotgun (WGS) entry which is preliminary data.</text>
</comment>
<keyword evidence="2" id="KW-1185">Reference proteome</keyword>
<sequence length="49" mass="5810">MAFRRTSDREWKRREAECRDKACLLAWYAQRREHMQVLVDAGTARARGG</sequence>
<dbReference type="Proteomes" id="UP000469385">
    <property type="component" value="Unassembled WGS sequence"/>
</dbReference>
<proteinExistence type="predicted"/>
<reference evidence="1 2" key="1">
    <citation type="submission" date="2019-12" db="EMBL/GenBank/DDBJ databases">
        <authorList>
            <person name="Huq M.A."/>
        </authorList>
    </citation>
    <scope>NUCLEOTIDE SEQUENCE [LARGE SCALE GENOMIC DNA]</scope>
    <source>
        <strain evidence="1 2">MAH-25</strain>
    </source>
</reference>
<name>A0A6N8J044_9BURK</name>
<dbReference type="AlphaFoldDB" id="A0A6N8J044"/>
<evidence type="ECO:0000313" key="1">
    <source>
        <dbReference type="EMBL" id="MVQ32659.1"/>
    </source>
</evidence>